<reference evidence="3" key="1">
    <citation type="submission" date="2021-03" db="EMBL/GenBank/DDBJ databases">
        <title>Acinetobacter spp. whole-genome sequenced from Terengganu.</title>
        <authorList>
            <person name="Mohd Rani F."/>
        </authorList>
    </citation>
    <scope>NUCLEOTIDE SEQUENCE</scope>
    <source>
        <strain evidence="3">AC1502</strain>
    </source>
</reference>
<name>A0AAW4J264_ACIHA</name>
<comment type="caution">
    <text evidence="3">The sequence shown here is derived from an EMBL/GenBank/DDBJ whole genome shotgun (WGS) entry which is preliminary data.</text>
</comment>
<keyword evidence="1" id="KW-1133">Transmembrane helix</keyword>
<dbReference type="RefSeq" id="WP_206261640.1">
    <property type="nucleotide sequence ID" value="NZ_JAGFOT010000002.1"/>
</dbReference>
<organism evidence="3 4">
    <name type="scientific">Acinetobacter haemolyticus</name>
    <dbReference type="NCBI Taxonomy" id="29430"/>
    <lineage>
        <taxon>Bacteria</taxon>
        <taxon>Pseudomonadati</taxon>
        <taxon>Pseudomonadota</taxon>
        <taxon>Gammaproteobacteria</taxon>
        <taxon>Moraxellales</taxon>
        <taxon>Moraxellaceae</taxon>
        <taxon>Acinetobacter</taxon>
    </lineage>
</organism>
<evidence type="ECO:0000256" key="1">
    <source>
        <dbReference type="SAM" id="Phobius"/>
    </source>
</evidence>
<dbReference type="Pfam" id="PF05707">
    <property type="entry name" value="Zot"/>
    <property type="match status" value="1"/>
</dbReference>
<dbReference type="InterPro" id="IPR027417">
    <property type="entry name" value="P-loop_NTPase"/>
</dbReference>
<gene>
    <name evidence="3" type="ORF">J5N55_02560</name>
</gene>
<dbReference type="EMBL" id="JAGFOT010000002">
    <property type="protein sequence ID" value="MBO3656971.1"/>
    <property type="molecule type" value="Genomic_DNA"/>
</dbReference>
<dbReference type="Proteomes" id="UP000670925">
    <property type="component" value="Unassembled WGS sequence"/>
</dbReference>
<proteinExistence type="predicted"/>
<accession>A0AAW4J264</accession>
<keyword evidence="1" id="KW-0472">Membrane</keyword>
<dbReference type="Gene3D" id="3.40.50.300">
    <property type="entry name" value="P-loop containing nucleotide triphosphate hydrolases"/>
    <property type="match status" value="1"/>
</dbReference>
<dbReference type="AlphaFoldDB" id="A0AAW4J264"/>
<keyword evidence="1" id="KW-0812">Transmembrane</keyword>
<dbReference type="InterPro" id="IPR008900">
    <property type="entry name" value="Zot_N"/>
</dbReference>
<feature type="domain" description="Zona occludens toxin N-terminal" evidence="2">
    <location>
        <begin position="129"/>
        <end position="260"/>
    </location>
</feature>
<protein>
    <recommendedName>
        <fullName evidence="2">Zona occludens toxin N-terminal domain-containing protein</fullName>
    </recommendedName>
</protein>
<evidence type="ECO:0000259" key="2">
    <source>
        <dbReference type="Pfam" id="PF05707"/>
    </source>
</evidence>
<feature type="transmembrane region" description="Helical" evidence="1">
    <location>
        <begin position="271"/>
        <end position="290"/>
    </location>
</feature>
<sequence length="449" mass="52302">MLHLVTGTPGASKTAFVVTQMDKLERLNYINVRKNKVIYEHNLNLFEKFKEEFTYYTYEEGSGAAIKTIIESLSDDYFDFLKEDYDDLRPDDYFKKTTRYNEIVERINDMHGQQKFEFFQPVRTIYTNIKALKIPYTRALIHDWRDAPDGSVFVLDEVQLIEPYSNKKSEDKIILDLTVHRHRGFDFYFITQAPRFLHPVVKDLIGCHYHITRPFGWTPKVYQYGSARDNPNALVNKINCEQKFSFKPTDRIFTLYKSTTINTHKKRIPKFVYVIGGFIFCTVSFFIYNISQPNALVDNVTGKEVDKKQSTSSMDEIAQAATSNVNLDQECRKSQNVEKKQCVEWFDNLSKNKGSIGQEMTVLYDPNKPFDTDELHKTVSYQTNTKPYLSGCMTDKNGNLVGYSQQGTRLNVSQSDCQKIINGDRPFNYFKNENQNYEQSTNADTKNNY</sequence>
<evidence type="ECO:0000313" key="4">
    <source>
        <dbReference type="Proteomes" id="UP000670925"/>
    </source>
</evidence>
<evidence type="ECO:0000313" key="3">
    <source>
        <dbReference type="EMBL" id="MBO3656971.1"/>
    </source>
</evidence>